<sequence>MVKQSLDFKTGAFVGNDVAEPDYLMLLRRWKDAVRMHSVAYCKGVSFVFPHGQFAVMARLNLFKYEGNGPCPVKNWISSLFQYHG</sequence>
<accession>A0A4Y2JKS5</accession>
<keyword evidence="2" id="KW-1185">Reference proteome</keyword>
<dbReference type="AlphaFoldDB" id="A0A4Y2JKS5"/>
<dbReference type="Proteomes" id="UP000499080">
    <property type="component" value="Unassembled WGS sequence"/>
</dbReference>
<organism evidence="1 2">
    <name type="scientific">Araneus ventricosus</name>
    <name type="common">Orbweaver spider</name>
    <name type="synonym">Epeira ventricosa</name>
    <dbReference type="NCBI Taxonomy" id="182803"/>
    <lineage>
        <taxon>Eukaryota</taxon>
        <taxon>Metazoa</taxon>
        <taxon>Ecdysozoa</taxon>
        <taxon>Arthropoda</taxon>
        <taxon>Chelicerata</taxon>
        <taxon>Arachnida</taxon>
        <taxon>Araneae</taxon>
        <taxon>Araneomorphae</taxon>
        <taxon>Entelegynae</taxon>
        <taxon>Araneoidea</taxon>
        <taxon>Araneidae</taxon>
        <taxon>Araneus</taxon>
    </lineage>
</organism>
<evidence type="ECO:0000313" key="2">
    <source>
        <dbReference type="Proteomes" id="UP000499080"/>
    </source>
</evidence>
<reference evidence="1 2" key="1">
    <citation type="journal article" date="2019" name="Sci. Rep.">
        <title>Orb-weaving spider Araneus ventricosus genome elucidates the spidroin gene catalogue.</title>
        <authorList>
            <person name="Kono N."/>
            <person name="Nakamura H."/>
            <person name="Ohtoshi R."/>
            <person name="Moran D.A.P."/>
            <person name="Shinohara A."/>
            <person name="Yoshida Y."/>
            <person name="Fujiwara M."/>
            <person name="Mori M."/>
            <person name="Tomita M."/>
            <person name="Arakawa K."/>
        </authorList>
    </citation>
    <scope>NUCLEOTIDE SEQUENCE [LARGE SCALE GENOMIC DNA]</scope>
</reference>
<gene>
    <name evidence="1" type="ORF">AVEN_246965_1</name>
</gene>
<comment type="caution">
    <text evidence="1">The sequence shown here is derived from an EMBL/GenBank/DDBJ whole genome shotgun (WGS) entry which is preliminary data.</text>
</comment>
<evidence type="ECO:0000313" key="1">
    <source>
        <dbReference type="EMBL" id="GBM90680.1"/>
    </source>
</evidence>
<proteinExistence type="predicted"/>
<name>A0A4Y2JKS5_ARAVE</name>
<dbReference type="EMBL" id="BGPR01003642">
    <property type="protein sequence ID" value="GBM90680.1"/>
    <property type="molecule type" value="Genomic_DNA"/>
</dbReference>
<protein>
    <submittedName>
        <fullName evidence="1">Uncharacterized protein</fullName>
    </submittedName>
</protein>